<dbReference type="Proteomes" id="UP000824890">
    <property type="component" value="Unassembled WGS sequence"/>
</dbReference>
<evidence type="ECO:0000313" key="1">
    <source>
        <dbReference type="EMBL" id="KAH0923892.1"/>
    </source>
</evidence>
<gene>
    <name evidence="1" type="ORF">HID58_023910</name>
</gene>
<evidence type="ECO:0000313" key="2">
    <source>
        <dbReference type="Proteomes" id="UP000824890"/>
    </source>
</evidence>
<dbReference type="EMBL" id="JAGKQM010000006">
    <property type="protein sequence ID" value="KAH0923892.1"/>
    <property type="molecule type" value="Genomic_DNA"/>
</dbReference>
<name>A0ABQ8D3G9_BRANA</name>
<comment type="caution">
    <text evidence="1">The sequence shown here is derived from an EMBL/GenBank/DDBJ whole genome shotgun (WGS) entry which is preliminary data.</text>
</comment>
<proteinExistence type="predicted"/>
<accession>A0ABQ8D3G9</accession>
<reference evidence="1 2" key="1">
    <citation type="submission" date="2021-05" db="EMBL/GenBank/DDBJ databases">
        <title>Genome Assembly of Synthetic Allotetraploid Brassica napus Reveals Homoeologous Exchanges between Subgenomes.</title>
        <authorList>
            <person name="Davis J.T."/>
        </authorList>
    </citation>
    <scope>NUCLEOTIDE SEQUENCE [LARGE SCALE GENOMIC DNA]</scope>
    <source>
        <strain evidence="2">cv. Da-Ae</strain>
        <tissue evidence="1">Seedling</tissue>
    </source>
</reference>
<organism evidence="1 2">
    <name type="scientific">Brassica napus</name>
    <name type="common">Rape</name>
    <dbReference type="NCBI Taxonomy" id="3708"/>
    <lineage>
        <taxon>Eukaryota</taxon>
        <taxon>Viridiplantae</taxon>
        <taxon>Streptophyta</taxon>
        <taxon>Embryophyta</taxon>
        <taxon>Tracheophyta</taxon>
        <taxon>Spermatophyta</taxon>
        <taxon>Magnoliopsida</taxon>
        <taxon>eudicotyledons</taxon>
        <taxon>Gunneridae</taxon>
        <taxon>Pentapetalae</taxon>
        <taxon>rosids</taxon>
        <taxon>malvids</taxon>
        <taxon>Brassicales</taxon>
        <taxon>Brassicaceae</taxon>
        <taxon>Brassiceae</taxon>
        <taxon>Brassica</taxon>
    </lineage>
</organism>
<sequence>MERDVLFRSLSLINRSDRDLSLFKLPSGFSSRFLTVIAVSELPVFKKKGICIGSNRVMQRQRRDRKSVRQPVTLTVTRPSAYRRRWLSSLSFRSSSRVVAPICRFSLTCARIWGFVPGRARFFATLLPLNSRRGALFLFRDVEAPIALASPIKFLGCGGFFSSVASAKLPERGDSYSSIAYLGGLAIAVKKVWSLRALVWLGESVGGSPVVVEAAVMLWIAMECSRHPFLSWA</sequence>
<protein>
    <submittedName>
        <fullName evidence="1">Uncharacterized protein</fullName>
    </submittedName>
</protein>
<keyword evidence="2" id="KW-1185">Reference proteome</keyword>